<evidence type="ECO:0000256" key="5">
    <source>
        <dbReference type="SAM" id="Phobius"/>
    </source>
</evidence>
<evidence type="ECO:0000256" key="4">
    <source>
        <dbReference type="ARBA" id="ARBA00023136"/>
    </source>
</evidence>
<feature type="transmembrane region" description="Helical" evidence="5">
    <location>
        <begin position="23"/>
        <end position="41"/>
    </location>
</feature>
<evidence type="ECO:0000256" key="3">
    <source>
        <dbReference type="ARBA" id="ARBA00022989"/>
    </source>
</evidence>
<reference evidence="7" key="1">
    <citation type="submission" date="2020-04" db="EMBL/GenBank/DDBJ databases">
        <title>Draft genome resource of the tomato pathogen Pseudocercospora fuligena.</title>
        <authorList>
            <person name="Zaccaron A."/>
        </authorList>
    </citation>
    <scope>NUCLEOTIDE SEQUENCE</scope>
    <source>
        <strain evidence="7">PF001</strain>
    </source>
</reference>
<feature type="transmembrane region" description="Helical" evidence="5">
    <location>
        <begin position="327"/>
        <end position="346"/>
    </location>
</feature>
<dbReference type="InterPro" id="IPR011701">
    <property type="entry name" value="MFS"/>
</dbReference>
<dbReference type="PANTHER" id="PTHR42718">
    <property type="entry name" value="MAJOR FACILITATOR SUPERFAMILY MULTIDRUG TRANSPORTER MFSC"/>
    <property type="match status" value="1"/>
</dbReference>
<protein>
    <submittedName>
        <fullName evidence="7">MFS-type transporter 1</fullName>
    </submittedName>
</protein>
<gene>
    <name evidence="7" type="ORF">HII31_08002</name>
</gene>
<evidence type="ECO:0000259" key="6">
    <source>
        <dbReference type="PROSITE" id="PS50850"/>
    </source>
</evidence>
<dbReference type="InterPro" id="IPR020846">
    <property type="entry name" value="MFS_dom"/>
</dbReference>
<dbReference type="Pfam" id="PF07690">
    <property type="entry name" value="MFS_1"/>
    <property type="match status" value="1"/>
</dbReference>
<keyword evidence="8" id="KW-1185">Reference proteome</keyword>
<feature type="transmembrane region" description="Helical" evidence="5">
    <location>
        <begin position="352"/>
        <end position="378"/>
    </location>
</feature>
<organism evidence="7 8">
    <name type="scientific">Pseudocercospora fuligena</name>
    <dbReference type="NCBI Taxonomy" id="685502"/>
    <lineage>
        <taxon>Eukaryota</taxon>
        <taxon>Fungi</taxon>
        <taxon>Dikarya</taxon>
        <taxon>Ascomycota</taxon>
        <taxon>Pezizomycotina</taxon>
        <taxon>Dothideomycetes</taxon>
        <taxon>Dothideomycetidae</taxon>
        <taxon>Mycosphaerellales</taxon>
        <taxon>Mycosphaerellaceae</taxon>
        <taxon>Pseudocercospora</taxon>
    </lineage>
</organism>
<keyword evidence="3 5" id="KW-1133">Transmembrane helix</keyword>
<sequence length="468" mass="49894">MLNGATTVALPRLAADLDIPPGLLLWPSSIQALTCGCTLLISGSLADALGARFIYLIGCVLQAGFTVGCGLARTTSEFIIMRGLSGVAISFCIPAAVAIVTKTCEGKTRNLAFASMGGGQPIGFSVGLTLGGVLTDGPGWRWAFHIAVGVNVAVLAVGWWGLPRSIDRHDDGRRLTWQEKKTRLMKEVDWIGALIGSLSLGLLSYVFSAITGSTKQIEEPSSIAMLSLAFALIPAFVLWVGRQERLGRPAIIPNSLWKNKIFTTICVAVFLTWGTFNSVETILTFYFQDVQHLSATQASIRFLPAPVTGFLANIVTGFLVHRVPANWMIFVGCVFAAIAPLVMVPATPDSSYWSTAFLANALNPVGADCLFTISNLLITSVFPAKTQALAGGVFNSISQFGKSVGLALTAVIAASVTAQSTIEDKRSPEALMKGYHATFWYNFALVVLTLGISIFGLRNIGMVGHKRD</sequence>
<dbReference type="GO" id="GO:0022857">
    <property type="term" value="F:transmembrane transporter activity"/>
    <property type="evidence" value="ECO:0007669"/>
    <property type="project" value="InterPro"/>
</dbReference>
<feature type="transmembrane region" description="Helical" evidence="5">
    <location>
        <begin position="53"/>
        <end position="73"/>
    </location>
</feature>
<dbReference type="GO" id="GO:0016020">
    <property type="term" value="C:membrane"/>
    <property type="evidence" value="ECO:0007669"/>
    <property type="project" value="UniProtKB-SubCell"/>
</dbReference>
<evidence type="ECO:0000313" key="7">
    <source>
        <dbReference type="EMBL" id="KAF7190843.1"/>
    </source>
</evidence>
<feature type="domain" description="Major facilitator superfamily (MFS) profile" evidence="6">
    <location>
        <begin position="1"/>
        <end position="461"/>
    </location>
</feature>
<dbReference type="PROSITE" id="PS50850">
    <property type="entry name" value="MFS"/>
    <property type="match status" value="1"/>
</dbReference>
<dbReference type="EMBL" id="JABCIY010000168">
    <property type="protein sequence ID" value="KAF7190843.1"/>
    <property type="molecule type" value="Genomic_DNA"/>
</dbReference>
<dbReference type="Proteomes" id="UP000660729">
    <property type="component" value="Unassembled WGS sequence"/>
</dbReference>
<feature type="transmembrane region" description="Helical" evidence="5">
    <location>
        <begin position="190"/>
        <end position="210"/>
    </location>
</feature>
<evidence type="ECO:0000256" key="2">
    <source>
        <dbReference type="ARBA" id="ARBA00022692"/>
    </source>
</evidence>
<feature type="transmembrane region" description="Helical" evidence="5">
    <location>
        <begin position="222"/>
        <end position="240"/>
    </location>
</feature>
<feature type="transmembrane region" description="Helical" evidence="5">
    <location>
        <begin position="399"/>
        <end position="419"/>
    </location>
</feature>
<comment type="caution">
    <text evidence="7">The sequence shown here is derived from an EMBL/GenBank/DDBJ whole genome shotgun (WGS) entry which is preliminary data.</text>
</comment>
<accession>A0A8H6VFW8</accession>
<name>A0A8H6VFW8_9PEZI</name>
<evidence type="ECO:0000256" key="1">
    <source>
        <dbReference type="ARBA" id="ARBA00004141"/>
    </source>
</evidence>
<feature type="transmembrane region" description="Helical" evidence="5">
    <location>
        <begin position="79"/>
        <end position="99"/>
    </location>
</feature>
<feature type="transmembrane region" description="Helical" evidence="5">
    <location>
        <begin position="261"/>
        <end position="287"/>
    </location>
</feature>
<dbReference type="PANTHER" id="PTHR42718:SF27">
    <property type="entry name" value="TRANSPORTER, PUTATIVE-RELATED"/>
    <property type="match status" value="1"/>
</dbReference>
<dbReference type="InterPro" id="IPR036259">
    <property type="entry name" value="MFS_trans_sf"/>
</dbReference>
<evidence type="ECO:0000313" key="8">
    <source>
        <dbReference type="Proteomes" id="UP000660729"/>
    </source>
</evidence>
<dbReference type="Gene3D" id="1.20.1250.20">
    <property type="entry name" value="MFS general substrate transporter like domains"/>
    <property type="match status" value="2"/>
</dbReference>
<dbReference type="SUPFAM" id="SSF103473">
    <property type="entry name" value="MFS general substrate transporter"/>
    <property type="match status" value="1"/>
</dbReference>
<dbReference type="AlphaFoldDB" id="A0A8H6VFW8"/>
<feature type="transmembrane region" description="Helical" evidence="5">
    <location>
        <begin position="111"/>
        <end position="130"/>
    </location>
</feature>
<keyword evidence="2 5" id="KW-0812">Transmembrane</keyword>
<comment type="subcellular location">
    <subcellularLocation>
        <location evidence="1">Membrane</location>
        <topology evidence="1">Multi-pass membrane protein</topology>
    </subcellularLocation>
</comment>
<keyword evidence="4 5" id="KW-0472">Membrane</keyword>
<dbReference type="OrthoDB" id="2130629at2759"/>
<proteinExistence type="predicted"/>
<feature type="transmembrane region" description="Helical" evidence="5">
    <location>
        <begin position="439"/>
        <end position="457"/>
    </location>
</feature>
<feature type="transmembrane region" description="Helical" evidence="5">
    <location>
        <begin position="299"/>
        <end position="320"/>
    </location>
</feature>
<feature type="transmembrane region" description="Helical" evidence="5">
    <location>
        <begin position="142"/>
        <end position="162"/>
    </location>
</feature>